<evidence type="ECO:0000313" key="3">
    <source>
        <dbReference type="EMBL" id="GGL86148.1"/>
    </source>
</evidence>
<dbReference type="Pfam" id="PF02481">
    <property type="entry name" value="DNA_processg_A"/>
    <property type="match status" value="1"/>
</dbReference>
<dbReference type="InterPro" id="IPR057666">
    <property type="entry name" value="DrpA_SLOG"/>
</dbReference>
<dbReference type="PANTHER" id="PTHR43022">
    <property type="entry name" value="PROTEIN SMF"/>
    <property type="match status" value="1"/>
</dbReference>
<keyword evidence="4" id="KW-1185">Reference proteome</keyword>
<protein>
    <recommendedName>
        <fullName evidence="2">Smf/DprA SLOG domain-containing protein</fullName>
    </recommendedName>
</protein>
<dbReference type="Proteomes" id="UP000648663">
    <property type="component" value="Unassembled WGS sequence"/>
</dbReference>
<dbReference type="PANTHER" id="PTHR43022:SF1">
    <property type="entry name" value="PROTEIN SMF"/>
    <property type="match status" value="1"/>
</dbReference>
<feature type="domain" description="Smf/DprA SLOG" evidence="2">
    <location>
        <begin position="23"/>
        <end position="106"/>
    </location>
</feature>
<dbReference type="EMBL" id="BMMI01000022">
    <property type="protein sequence ID" value="GGL86148.1"/>
    <property type="molecule type" value="Genomic_DNA"/>
</dbReference>
<organism evidence="3 4">
    <name type="scientific">Modestobacter marinus</name>
    <dbReference type="NCBI Taxonomy" id="477641"/>
    <lineage>
        <taxon>Bacteria</taxon>
        <taxon>Bacillati</taxon>
        <taxon>Actinomycetota</taxon>
        <taxon>Actinomycetes</taxon>
        <taxon>Geodermatophilales</taxon>
        <taxon>Geodermatophilaceae</taxon>
        <taxon>Modestobacter</taxon>
    </lineage>
</organism>
<dbReference type="InterPro" id="IPR003488">
    <property type="entry name" value="DprA"/>
</dbReference>
<comment type="caution">
    <text evidence="3">The sequence shown here is derived from an EMBL/GenBank/DDBJ whole genome shotgun (WGS) entry which is preliminary data.</text>
</comment>
<name>A0ABQ2GCS6_9ACTN</name>
<sequence length="111" mass="10790">MPTTVFERVITDGAAGFAGSAGAAPINVRPLRRNVLMAALPIGVAVVEAAARSSALSSARAAQAIGRPVLALPGPVTSACSVGCHGLLASGGVRLVTGASDVLSALTARSA</sequence>
<proteinExistence type="inferred from homology"/>
<evidence type="ECO:0000259" key="2">
    <source>
        <dbReference type="Pfam" id="PF02481"/>
    </source>
</evidence>
<dbReference type="Gene3D" id="3.40.50.450">
    <property type="match status" value="1"/>
</dbReference>
<evidence type="ECO:0000256" key="1">
    <source>
        <dbReference type="ARBA" id="ARBA00006525"/>
    </source>
</evidence>
<evidence type="ECO:0000313" key="4">
    <source>
        <dbReference type="Proteomes" id="UP000648663"/>
    </source>
</evidence>
<reference evidence="4" key="1">
    <citation type="journal article" date="2019" name="Int. J. Syst. Evol. Microbiol.">
        <title>The Global Catalogue of Microorganisms (GCM) 10K type strain sequencing project: providing services to taxonomists for standard genome sequencing and annotation.</title>
        <authorList>
            <consortium name="The Broad Institute Genomics Platform"/>
            <consortium name="The Broad Institute Genome Sequencing Center for Infectious Disease"/>
            <person name="Wu L."/>
            <person name="Ma J."/>
        </authorList>
    </citation>
    <scope>NUCLEOTIDE SEQUENCE [LARGE SCALE GENOMIC DNA]</scope>
    <source>
        <strain evidence="4">CGMCC 4.5581</strain>
    </source>
</reference>
<accession>A0ABQ2GCS6</accession>
<gene>
    <name evidence="3" type="ORF">GCM10011589_48170</name>
</gene>
<comment type="similarity">
    <text evidence="1">Belongs to the DprA/Smf family.</text>
</comment>